<dbReference type="InParanoid" id="H3ALS0"/>
<keyword evidence="3" id="KW-1185">Reference proteome</keyword>
<dbReference type="InterPro" id="IPR052560">
    <property type="entry name" value="RdDP_mobile_element"/>
</dbReference>
<reference evidence="2" key="2">
    <citation type="submission" date="2025-08" db="UniProtKB">
        <authorList>
            <consortium name="Ensembl"/>
        </authorList>
    </citation>
    <scope>IDENTIFICATION</scope>
</reference>
<dbReference type="PANTHER" id="PTHR36688:SF1">
    <property type="entry name" value="ENDONUCLEASE_EXONUCLEASE_PHOSPHATASE DOMAIN-CONTAINING PROTEIN"/>
    <property type="match status" value="1"/>
</dbReference>
<dbReference type="InterPro" id="IPR036691">
    <property type="entry name" value="Endo/exonu/phosph_ase_sf"/>
</dbReference>
<dbReference type="Gene3D" id="3.60.10.10">
    <property type="entry name" value="Endonuclease/exonuclease/phosphatase"/>
    <property type="match status" value="1"/>
</dbReference>
<organism evidence="2 3">
    <name type="scientific">Latimeria chalumnae</name>
    <name type="common">Coelacanth</name>
    <dbReference type="NCBI Taxonomy" id="7897"/>
    <lineage>
        <taxon>Eukaryota</taxon>
        <taxon>Metazoa</taxon>
        <taxon>Chordata</taxon>
        <taxon>Craniata</taxon>
        <taxon>Vertebrata</taxon>
        <taxon>Euteleostomi</taxon>
        <taxon>Coelacanthiformes</taxon>
        <taxon>Coelacanthidae</taxon>
        <taxon>Latimeria</taxon>
    </lineage>
</organism>
<accession>H3ALS0</accession>
<dbReference type="AlphaFoldDB" id="H3ALS0"/>
<dbReference type="GO" id="GO:0003824">
    <property type="term" value="F:catalytic activity"/>
    <property type="evidence" value="ECO:0007669"/>
    <property type="project" value="InterPro"/>
</dbReference>
<dbReference type="SUPFAM" id="SSF56219">
    <property type="entry name" value="DNase I-like"/>
    <property type="match status" value="1"/>
</dbReference>
<dbReference type="eggNOG" id="KOG1075">
    <property type="taxonomic scope" value="Eukaryota"/>
</dbReference>
<name>H3ALS0_LATCH</name>
<reference evidence="2" key="3">
    <citation type="submission" date="2025-09" db="UniProtKB">
        <authorList>
            <consortium name="Ensembl"/>
        </authorList>
    </citation>
    <scope>IDENTIFICATION</scope>
</reference>
<dbReference type="GeneTree" id="ENSGT00940000164499"/>
<evidence type="ECO:0000313" key="3">
    <source>
        <dbReference type="Proteomes" id="UP000008672"/>
    </source>
</evidence>
<evidence type="ECO:0000313" key="2">
    <source>
        <dbReference type="Ensembl" id="ENSLACP00000010591.1"/>
    </source>
</evidence>
<reference evidence="3" key="1">
    <citation type="submission" date="2011-08" db="EMBL/GenBank/DDBJ databases">
        <title>The draft genome of Latimeria chalumnae.</title>
        <authorList>
            <person name="Di Palma F."/>
            <person name="Alfoldi J."/>
            <person name="Johnson J."/>
            <person name="Berlin A."/>
            <person name="Gnerre S."/>
            <person name="Jaffe D."/>
            <person name="MacCallum I."/>
            <person name="Young S."/>
            <person name="Walker B.J."/>
            <person name="Lander E."/>
            <person name="Lindblad-Toh K."/>
        </authorList>
    </citation>
    <scope>NUCLEOTIDE SEQUENCE [LARGE SCALE GENOMIC DNA]</scope>
    <source>
        <strain evidence="3">Wild caught</strain>
    </source>
</reference>
<dbReference type="Proteomes" id="UP000008672">
    <property type="component" value="Unassembled WGS sequence"/>
</dbReference>
<evidence type="ECO:0000259" key="1">
    <source>
        <dbReference type="Pfam" id="PF14529"/>
    </source>
</evidence>
<dbReference type="HOGENOM" id="CLU_031817_0_0_1"/>
<sequence>AKYGIATYVRDDLATEAEEITQADNSQFTITVRVGKLTVMNVYKPPLETWPTIALPTANHPAIYIGDFNSHHYMWGYQKADRAGEQLEDWALASNVHLVFDAKQPGTFFSACWQKEYSPDLCFTTSDSKGRPLNSRKILKNFPHSQHRPSILHVGIEVPIVNSVPKPRWNFRKASWPTFTSIVEETIQRIPPSPNNYRHFAQLLKVAATKSIPRGYRTEYMPCWSKESERLLAEYSITQDLETATALLDSLDEDRLVRWWEITENLDFSHSSRKPWNLLLRLGAASQTTYEAPKLSADAVVANLLVNSKILTTTESKRRVKKCLSCLCKKPLHIPPSQRPTALTATKSGKASGVDGIYPEFLKNLGPKGQIWLAKFAFNILFYFNNIALCL</sequence>
<dbReference type="Pfam" id="PF14529">
    <property type="entry name" value="Exo_endo_phos_2"/>
    <property type="match status" value="1"/>
</dbReference>
<dbReference type="PANTHER" id="PTHR36688">
    <property type="entry name" value="ENDO/EXONUCLEASE/PHOSPHATASE DOMAIN-CONTAINING PROTEIN"/>
    <property type="match status" value="1"/>
</dbReference>
<dbReference type="InterPro" id="IPR005135">
    <property type="entry name" value="Endo/exonuclease/phosphatase"/>
</dbReference>
<feature type="domain" description="Endonuclease/exonuclease/phosphatase" evidence="1">
    <location>
        <begin position="40"/>
        <end position="135"/>
    </location>
</feature>
<protein>
    <recommendedName>
        <fullName evidence="1">Endonuclease/exonuclease/phosphatase domain-containing protein</fullName>
    </recommendedName>
</protein>
<dbReference type="EMBL" id="AFYH01098246">
    <property type="status" value="NOT_ANNOTATED_CDS"/>
    <property type="molecule type" value="Genomic_DNA"/>
</dbReference>
<proteinExistence type="predicted"/>
<dbReference type="Ensembl" id="ENSLACT00000010670.1">
    <property type="protein sequence ID" value="ENSLACP00000010591.1"/>
    <property type="gene ID" value="ENSLACG00000009331.1"/>
</dbReference>
<dbReference type="EMBL" id="AFYH01098247">
    <property type="status" value="NOT_ANNOTATED_CDS"/>
    <property type="molecule type" value="Genomic_DNA"/>
</dbReference>